<name>A0A5M4B990_9FLAO</name>
<accession>A0A5M4B990</accession>
<dbReference type="OrthoDB" id="760804at2"/>
<organism evidence="2 3">
    <name type="scientific">Capnocytophaga felis</name>
    <dbReference type="NCBI Taxonomy" id="2267611"/>
    <lineage>
        <taxon>Bacteria</taxon>
        <taxon>Pseudomonadati</taxon>
        <taxon>Bacteroidota</taxon>
        <taxon>Flavobacteriia</taxon>
        <taxon>Flavobacteriales</taxon>
        <taxon>Flavobacteriaceae</taxon>
        <taxon>Capnocytophaga</taxon>
    </lineage>
</organism>
<evidence type="ECO:0000259" key="1">
    <source>
        <dbReference type="Pfam" id="PF22243"/>
    </source>
</evidence>
<reference evidence="3" key="1">
    <citation type="journal article" date="2020" name="Int. J. Syst. Evol. Microbiol.">
        <title>Capnocytophaga felis sp. nov. isolated from the feline oral cavity.</title>
        <authorList>
            <person name="Suzuki M."/>
            <person name="Umeda K."/>
            <person name="Kimura M."/>
            <person name="Imaoka K."/>
            <person name="Morikawa S."/>
            <person name="Maeda K."/>
        </authorList>
    </citation>
    <scope>NUCLEOTIDE SEQUENCE [LARGE SCALE GENOMIC DNA]</scope>
    <source>
        <strain evidence="3">KC07070</strain>
    </source>
</reference>
<feature type="domain" description="DUF5018" evidence="1">
    <location>
        <begin position="39"/>
        <end position="150"/>
    </location>
</feature>
<dbReference type="PROSITE" id="PS51257">
    <property type="entry name" value="PROKAR_LIPOPROTEIN"/>
    <property type="match status" value="1"/>
</dbReference>
<comment type="caution">
    <text evidence="2">The sequence shown here is derived from an EMBL/GenBank/DDBJ whole genome shotgun (WGS) entry which is preliminary data.</text>
</comment>
<proteinExistence type="predicted"/>
<evidence type="ECO:0000313" key="3">
    <source>
        <dbReference type="Proteomes" id="UP000398217"/>
    </source>
</evidence>
<gene>
    <name evidence="2" type="ORF">RCZ01_12620</name>
</gene>
<keyword evidence="3" id="KW-1185">Reference proteome</keyword>
<dbReference type="Proteomes" id="UP000398217">
    <property type="component" value="Unassembled WGS sequence"/>
</dbReference>
<dbReference type="RefSeq" id="WP_155284599.1">
    <property type="nucleotide sequence ID" value="NZ_BLBC01000007.1"/>
</dbReference>
<evidence type="ECO:0000313" key="2">
    <source>
        <dbReference type="EMBL" id="GET45960.1"/>
    </source>
</evidence>
<dbReference type="InterPro" id="IPR054460">
    <property type="entry name" value="DUF5018-rel"/>
</dbReference>
<protein>
    <recommendedName>
        <fullName evidence="1">DUF5018 domain-containing protein</fullName>
    </recommendedName>
</protein>
<dbReference type="Pfam" id="PF22243">
    <property type="entry name" value="DUF5018-rel"/>
    <property type="match status" value="1"/>
</dbReference>
<sequence>MRKYIHFLLAVLVTGVISCQKEEGSSKYEESNIVALQGVEYHYVFEQTSDSGTQKVVKYINLVIDKSDINKETKAITIEVTVPASNKSFPEEERAKVSLKNLAVAVGVSTAAKVYPIGEAPKLGIPADWSKPSKYRVEADNGNSSEWTIEVTSFKK</sequence>
<dbReference type="EMBL" id="BLBC01000007">
    <property type="protein sequence ID" value="GET45960.1"/>
    <property type="molecule type" value="Genomic_DNA"/>
</dbReference>
<dbReference type="AlphaFoldDB" id="A0A5M4B990"/>
<dbReference type="Gene3D" id="2.60.40.4120">
    <property type="match status" value="1"/>
</dbReference>